<dbReference type="EMBL" id="JAATIQ010000197">
    <property type="protein sequence ID" value="KAF4371395.1"/>
    <property type="molecule type" value="Genomic_DNA"/>
</dbReference>
<dbReference type="Pfam" id="PF13668">
    <property type="entry name" value="Ferritin_2"/>
    <property type="match status" value="4"/>
</dbReference>
<dbReference type="PANTHER" id="PTHR31694:SF26">
    <property type="entry name" value="OS05G0151100 PROTEIN"/>
    <property type="match status" value="1"/>
</dbReference>
<reference evidence="2 3" key="1">
    <citation type="journal article" date="2020" name="bioRxiv">
        <title>Sequence and annotation of 42 cannabis genomes reveals extensive copy number variation in cannabinoid synthesis and pathogen resistance genes.</title>
        <authorList>
            <person name="Mckernan K.J."/>
            <person name="Helbert Y."/>
            <person name="Kane L.T."/>
            <person name="Ebling H."/>
            <person name="Zhang L."/>
            <person name="Liu B."/>
            <person name="Eaton Z."/>
            <person name="Mclaughlin S."/>
            <person name="Kingan S."/>
            <person name="Baybayan P."/>
            <person name="Concepcion G."/>
            <person name="Jordan M."/>
            <person name="Riva A."/>
            <person name="Barbazuk W."/>
            <person name="Harkins T."/>
        </authorList>
    </citation>
    <scope>NUCLEOTIDE SEQUENCE [LARGE SCALE GENOMIC DNA]</scope>
    <source>
        <strain evidence="3">cv. Jamaican Lion 4</strain>
        <tissue evidence="2">Leaf</tissue>
    </source>
</reference>
<keyword evidence="3" id="KW-1185">Reference proteome</keyword>
<evidence type="ECO:0000256" key="1">
    <source>
        <dbReference type="SAM" id="SignalP"/>
    </source>
</evidence>
<organism evidence="2 3">
    <name type="scientific">Cannabis sativa</name>
    <name type="common">Hemp</name>
    <name type="synonym">Marijuana</name>
    <dbReference type="NCBI Taxonomy" id="3483"/>
    <lineage>
        <taxon>Eukaryota</taxon>
        <taxon>Viridiplantae</taxon>
        <taxon>Streptophyta</taxon>
        <taxon>Embryophyta</taxon>
        <taxon>Tracheophyta</taxon>
        <taxon>Spermatophyta</taxon>
        <taxon>Magnoliopsida</taxon>
        <taxon>eudicotyledons</taxon>
        <taxon>Gunneridae</taxon>
        <taxon>Pentapetalae</taxon>
        <taxon>rosids</taxon>
        <taxon>fabids</taxon>
        <taxon>Rosales</taxon>
        <taxon>Cannabaceae</taxon>
        <taxon>Cannabis</taxon>
    </lineage>
</organism>
<feature type="signal peptide" evidence="1">
    <location>
        <begin position="1"/>
        <end position="23"/>
    </location>
</feature>
<sequence length="1287" mass="139726">MDNPILALTLVVLLFSKSVPVFGTIDILPISYNDVNRLEFSLNLEFLAAEFFLYGSLGYGLDRVDPQLAKGGPPPIGATRANLDNLTADIITQFGYQQVGNIRAIANTVRGFPRPLLNISSAVFARAIDIAFGRDLRPPFNPYRNSINFLIASYAMPSTALASYVEANPNLSRSTFKALVAGLLGVKAGQDGVIRALLYQRRDTRVEPYNITVGEFTNRISELRNTLGRGGVKEEGLINVTTSLGVGGIRVSTGNVLSANIDSLSYGRTPAEILRIVYGTGNERRPGAFFPNGANGHLLIELTQVKQVLTKLSCHLASVTSISSGENFKESIPPSTYEGNNTDEWRFSSPLASGFKRKLIDLPVAAVEFLFSSSSLRWSLLLLLVVCGLSSDNGEEIYQMQRSKGLLTISNLLPPSLFITPLMSFTMDILSSSMLTNQSLMTRPSCPVNLSSSGSVSVLGFSLPNLRMACVETMELGHKGFSRTGLVYSVWYARNDKTWNNKDENIDTIVEKIQYTVNKYRESIMDNPILALTLVVLLFSKSVPVFGTIDILPISYNDVNRLEFSLNLEFLAAEFFLYGSLGYGLDRVDPQLAKGGPPPIGATRANLDNLTADIITQFGYQQVGNIRAIANTVRGFPRPLLNISSAVFARAIDIAFGRDLRPPFNPYRNSINFLIASYAMPSTALASYVEANPNLSRSTFKALVAGLLGVKAGQDGVIRALLYQRRDTRVEPYNITVGEFTNRISELRNTLGRGGVKEEGLINVTTSLGVGGIRVSTGNVLSANIDSLSYGRTPAEILRIVYGTGNERRPGAFFPNGANGLVLLFSKSVPVFGTIDILPISYNDVNRLEFSLNLEFLAAEFFLYGSLGYGLDRVDPQLAKGGPPPIGATRANLDNLTADIITQFGYQQLVAGLLGVKAGQDGVIRALLYQRRDTRVEPYNITVGEFTNRISELRNTLGRGGVKEEGLINVTTSLGVGGIRVSTGNVLSANIDSLSYGRTPAEILRIVYGTGNERRPGAFFPNGANGPHIYSDNDLLEFSLNLEYVGAEFFLHGSLGYGLDRVAPQLTKGGPPPIGATKVNFDILITDFTMQMGLQGVDHIRAIKNFVEGFQRPLLDLSSSVFAGFINSALGRELKPAFDPYNNTLNFLIASYAIAHIGPTAYLAAGLLGVSASQDAVIRTLLYDRREMRVEPYNITVAEFTQGISELWNRLGRGGLKDEGLIVPIALGAEGRVSGNVLSADQNSLLYGRTPLEVVRIVYGTGNETMFGGFFPRGANGRIAKSCLLVS</sequence>
<proteinExistence type="predicted"/>
<gene>
    <name evidence="2" type="ORF">G4B88_003865</name>
</gene>
<evidence type="ECO:0000313" key="3">
    <source>
        <dbReference type="Proteomes" id="UP000583929"/>
    </source>
</evidence>
<evidence type="ECO:0008006" key="4">
    <source>
        <dbReference type="Google" id="ProtNLM"/>
    </source>
</evidence>
<protein>
    <recommendedName>
        <fullName evidence="4">Desiccation-related protein PCC13-62</fullName>
    </recommendedName>
</protein>
<keyword evidence="1" id="KW-0732">Signal</keyword>
<dbReference type="InterPro" id="IPR052965">
    <property type="entry name" value="Pigment-catalase-like"/>
</dbReference>
<evidence type="ECO:0000313" key="2">
    <source>
        <dbReference type="EMBL" id="KAF4371395.1"/>
    </source>
</evidence>
<dbReference type="Proteomes" id="UP000583929">
    <property type="component" value="Unassembled WGS sequence"/>
</dbReference>
<accession>A0A7J6FL90</accession>
<feature type="chain" id="PRO_5029596658" description="Desiccation-related protein PCC13-62" evidence="1">
    <location>
        <begin position="24"/>
        <end position="1287"/>
    </location>
</feature>
<name>A0A7J6FL90_CANSA</name>
<dbReference type="PANTHER" id="PTHR31694">
    <property type="entry name" value="DESICCATION-LIKE PROTEIN"/>
    <property type="match status" value="1"/>
</dbReference>
<comment type="caution">
    <text evidence="2">The sequence shown here is derived from an EMBL/GenBank/DDBJ whole genome shotgun (WGS) entry which is preliminary data.</text>
</comment>